<dbReference type="EMBL" id="AP023396">
    <property type="protein sequence ID" value="BCK56731.1"/>
    <property type="molecule type" value="Genomic_DNA"/>
</dbReference>
<accession>A0A7G1KPG7</accession>
<keyword evidence="3" id="KW-1185">Reference proteome</keyword>
<dbReference type="Proteomes" id="UP000516173">
    <property type="component" value="Chromosome"/>
</dbReference>
<reference evidence="2 3" key="1">
    <citation type="submission" date="2020-08" db="EMBL/GenBank/DDBJ databases">
        <title>Genome Sequencing of Nocardia wallacei strain FMUON74 and assembly.</title>
        <authorList>
            <person name="Toyokawa M."/>
            <person name="Uesaka K."/>
        </authorList>
    </citation>
    <scope>NUCLEOTIDE SEQUENCE [LARGE SCALE GENOMIC DNA]</scope>
    <source>
        <strain evidence="2 3">FMUON74</strain>
    </source>
</reference>
<sequence>MPPTARPRKVGAGALGPVLPRFAAESASGGALPAVGVPGTDGAITREPPAEAGERIR</sequence>
<evidence type="ECO:0000313" key="3">
    <source>
        <dbReference type="Proteomes" id="UP000516173"/>
    </source>
</evidence>
<organism evidence="2 3">
    <name type="scientific">Nocardia wallacei</name>
    <dbReference type="NCBI Taxonomy" id="480035"/>
    <lineage>
        <taxon>Bacteria</taxon>
        <taxon>Bacillati</taxon>
        <taxon>Actinomycetota</taxon>
        <taxon>Actinomycetes</taxon>
        <taxon>Mycobacteriales</taxon>
        <taxon>Nocardiaceae</taxon>
        <taxon>Nocardia</taxon>
    </lineage>
</organism>
<evidence type="ECO:0000256" key="1">
    <source>
        <dbReference type="SAM" id="MobiDB-lite"/>
    </source>
</evidence>
<gene>
    <name evidence="2" type="ORF">NWFMUON74_45030</name>
</gene>
<protein>
    <submittedName>
        <fullName evidence="2">Uncharacterized protein</fullName>
    </submittedName>
</protein>
<dbReference type="KEGG" id="nwl:NWFMUON74_45030"/>
<evidence type="ECO:0000313" key="2">
    <source>
        <dbReference type="EMBL" id="BCK56731.1"/>
    </source>
</evidence>
<feature type="compositionally biased region" description="Basic and acidic residues" evidence="1">
    <location>
        <begin position="48"/>
        <end position="57"/>
    </location>
</feature>
<proteinExistence type="predicted"/>
<feature type="region of interest" description="Disordered" evidence="1">
    <location>
        <begin position="30"/>
        <end position="57"/>
    </location>
</feature>
<name>A0A7G1KPG7_9NOCA</name>
<dbReference type="AlphaFoldDB" id="A0A7G1KPG7"/>